<dbReference type="Proteomes" id="UP000274035">
    <property type="component" value="Segment"/>
</dbReference>
<protein>
    <submittedName>
        <fullName evidence="1">Uncharacterized protein</fullName>
    </submittedName>
</protein>
<evidence type="ECO:0000313" key="2">
    <source>
        <dbReference type="Proteomes" id="UP000274035"/>
    </source>
</evidence>
<sequence>MLEERFNKNFTLMFDSQKGVVPIATIDGRKILINSIDLQWHTDDDRYQGNRNYIKISFYYEDDLKRLSSGEGTLLDETGKPRLTNVTIRECIYDTETNEWTFPHNEI</sequence>
<evidence type="ECO:0000313" key="1">
    <source>
        <dbReference type="EMBL" id="AZA17314.1"/>
    </source>
</evidence>
<organism evidence="1 2">
    <name type="scientific">Lactobacillus phage ViSo-2018a</name>
    <dbReference type="NCBI Taxonomy" id="2267607"/>
    <lineage>
        <taxon>Viruses</taxon>
        <taxon>Duplodnaviria</taxon>
        <taxon>Heunggongvirae</taxon>
        <taxon>Uroviricota</taxon>
        <taxon>Caudoviricetes</taxon>
        <taxon>Tybeckvirinae</taxon>
        <taxon>Lidleunavirus</taxon>
        <taxon>Lidleunavirus ViSo2018a</taxon>
    </lineage>
</organism>
<keyword evidence="2" id="KW-1185">Reference proteome</keyword>
<gene>
    <name evidence="1" type="ORF">DQL93_0675</name>
</gene>
<name>A0A3G6JMQ4_9CAUD</name>
<reference evidence="1 2" key="1">
    <citation type="submission" date="2018-09" db="EMBL/GenBank/DDBJ databases">
        <authorList>
            <person name="Somerville V."/>
        </authorList>
    </citation>
    <scope>NUCLEOTIDE SEQUENCE [LARGE SCALE GENOMIC DNA]</scope>
</reference>
<accession>A0A3G6JMQ4</accession>
<proteinExistence type="predicted"/>
<dbReference type="EMBL" id="CP031026">
    <property type="protein sequence ID" value="AZA17314.1"/>
    <property type="molecule type" value="Genomic_DNA"/>
</dbReference>